<evidence type="ECO:0000256" key="1">
    <source>
        <dbReference type="SAM" id="Phobius"/>
    </source>
</evidence>
<reference evidence="3" key="1">
    <citation type="journal article" date="2017" name="Genome Biol.">
        <title>Comparative genomics reveals high biological diversity and specific adaptations in the industrially and medically important fungal genus Aspergillus.</title>
        <authorList>
            <person name="de Vries R.P."/>
            <person name="Riley R."/>
            <person name="Wiebenga A."/>
            <person name="Aguilar-Osorio G."/>
            <person name="Amillis S."/>
            <person name="Uchima C.A."/>
            <person name="Anderluh G."/>
            <person name="Asadollahi M."/>
            <person name="Askin M."/>
            <person name="Barry K."/>
            <person name="Battaglia E."/>
            <person name="Bayram O."/>
            <person name="Benocci T."/>
            <person name="Braus-Stromeyer S.A."/>
            <person name="Caldana C."/>
            <person name="Canovas D."/>
            <person name="Cerqueira G.C."/>
            <person name="Chen F."/>
            <person name="Chen W."/>
            <person name="Choi C."/>
            <person name="Clum A."/>
            <person name="Dos Santos R.A."/>
            <person name="Damasio A.R."/>
            <person name="Diallinas G."/>
            <person name="Emri T."/>
            <person name="Fekete E."/>
            <person name="Flipphi M."/>
            <person name="Freyberg S."/>
            <person name="Gallo A."/>
            <person name="Gournas C."/>
            <person name="Habgood R."/>
            <person name="Hainaut M."/>
            <person name="Harispe M.L."/>
            <person name="Henrissat B."/>
            <person name="Hilden K.S."/>
            <person name="Hope R."/>
            <person name="Hossain A."/>
            <person name="Karabika E."/>
            <person name="Karaffa L."/>
            <person name="Karanyi Z."/>
            <person name="Krasevec N."/>
            <person name="Kuo A."/>
            <person name="Kusch H."/>
            <person name="LaButti K."/>
            <person name="Lagendijk E.L."/>
            <person name="Lapidus A."/>
            <person name="Levasseur A."/>
            <person name="Lindquist E."/>
            <person name="Lipzen A."/>
            <person name="Logrieco A.F."/>
            <person name="MacCabe A."/>
            <person name="Maekelae M.R."/>
            <person name="Malavazi I."/>
            <person name="Melin P."/>
            <person name="Meyer V."/>
            <person name="Mielnichuk N."/>
            <person name="Miskei M."/>
            <person name="Molnar A.P."/>
            <person name="Mule G."/>
            <person name="Ngan C.Y."/>
            <person name="Orejas M."/>
            <person name="Orosz E."/>
            <person name="Ouedraogo J.P."/>
            <person name="Overkamp K.M."/>
            <person name="Park H.-S."/>
            <person name="Perrone G."/>
            <person name="Piumi F."/>
            <person name="Punt P.J."/>
            <person name="Ram A.F."/>
            <person name="Ramon A."/>
            <person name="Rauscher S."/>
            <person name="Record E."/>
            <person name="Riano-Pachon D.M."/>
            <person name="Robert V."/>
            <person name="Roehrig J."/>
            <person name="Ruller R."/>
            <person name="Salamov A."/>
            <person name="Salih N.S."/>
            <person name="Samson R.A."/>
            <person name="Sandor E."/>
            <person name="Sanguinetti M."/>
            <person name="Schuetze T."/>
            <person name="Sepcic K."/>
            <person name="Shelest E."/>
            <person name="Sherlock G."/>
            <person name="Sophianopoulou V."/>
            <person name="Squina F.M."/>
            <person name="Sun H."/>
            <person name="Susca A."/>
            <person name="Todd R.B."/>
            <person name="Tsang A."/>
            <person name="Unkles S.E."/>
            <person name="van de Wiele N."/>
            <person name="van Rossen-Uffink D."/>
            <person name="Oliveira J.V."/>
            <person name="Vesth T.C."/>
            <person name="Visser J."/>
            <person name="Yu J.-H."/>
            <person name="Zhou M."/>
            <person name="Andersen M.R."/>
            <person name="Archer D.B."/>
            <person name="Baker S.E."/>
            <person name="Benoit I."/>
            <person name="Brakhage A.A."/>
            <person name="Braus G.H."/>
            <person name="Fischer R."/>
            <person name="Frisvad J.C."/>
            <person name="Goldman G.H."/>
            <person name="Houbraken J."/>
            <person name="Oakley B."/>
            <person name="Pocsi I."/>
            <person name="Scazzocchio C."/>
            <person name="Seiboth B."/>
            <person name="vanKuyk P.A."/>
            <person name="Wortman J."/>
            <person name="Dyer P.S."/>
            <person name="Grigoriev I.V."/>
        </authorList>
    </citation>
    <scope>NUCLEOTIDE SEQUENCE [LARGE SCALE GENOMIC DNA]</scope>
    <source>
        <strain evidence="3">CBS 101740 / IMI 381727 / IBT 21946</strain>
    </source>
</reference>
<keyword evidence="1" id="KW-0472">Membrane</keyword>
<feature type="transmembrane region" description="Helical" evidence="1">
    <location>
        <begin position="20"/>
        <end position="42"/>
    </location>
</feature>
<proteinExistence type="predicted"/>
<dbReference type="AlphaFoldDB" id="A0A1L9UJK2"/>
<dbReference type="GeneID" id="93577425"/>
<evidence type="ECO:0000313" key="3">
    <source>
        <dbReference type="Proteomes" id="UP000184499"/>
    </source>
</evidence>
<gene>
    <name evidence="2" type="ORF">ASPBRDRAFT_43156</name>
</gene>
<feature type="transmembrane region" description="Helical" evidence="1">
    <location>
        <begin position="62"/>
        <end position="81"/>
    </location>
</feature>
<dbReference type="RefSeq" id="XP_067479028.1">
    <property type="nucleotide sequence ID" value="XM_067624937.1"/>
</dbReference>
<name>A0A1L9UJK2_ASPBC</name>
<protein>
    <submittedName>
        <fullName evidence="2">Uncharacterized protein</fullName>
    </submittedName>
</protein>
<dbReference type="Proteomes" id="UP000184499">
    <property type="component" value="Unassembled WGS sequence"/>
</dbReference>
<organism evidence="2 3">
    <name type="scientific">Aspergillus brasiliensis (strain CBS 101740 / IMI 381727 / IBT 21946)</name>
    <dbReference type="NCBI Taxonomy" id="767769"/>
    <lineage>
        <taxon>Eukaryota</taxon>
        <taxon>Fungi</taxon>
        <taxon>Dikarya</taxon>
        <taxon>Ascomycota</taxon>
        <taxon>Pezizomycotina</taxon>
        <taxon>Eurotiomycetes</taxon>
        <taxon>Eurotiomycetidae</taxon>
        <taxon>Eurotiales</taxon>
        <taxon>Aspergillaceae</taxon>
        <taxon>Aspergillus</taxon>
        <taxon>Aspergillus subgen. Circumdati</taxon>
    </lineage>
</organism>
<accession>A0A1L9UJK2</accession>
<keyword evidence="3" id="KW-1185">Reference proteome</keyword>
<keyword evidence="1" id="KW-0812">Transmembrane</keyword>
<keyword evidence="1" id="KW-1133">Transmembrane helix</keyword>
<dbReference type="EMBL" id="KV878684">
    <property type="protein sequence ID" value="OJJ71780.1"/>
    <property type="molecule type" value="Genomic_DNA"/>
</dbReference>
<dbReference type="VEuPathDB" id="FungiDB:ASPBRDRAFT_43156"/>
<sequence>MQPWDLSARVLVVSQTHIRIAVLAFATLSILHLLTVATGNGGTTVESPLLQISREALARKKQLVPGKNVLGGWSLSVLGVIRRNIMSSYMKLARQREEVRMSSDGSSESM</sequence>
<evidence type="ECO:0000313" key="2">
    <source>
        <dbReference type="EMBL" id="OJJ71780.1"/>
    </source>
</evidence>